<name>A0A6P4YIQ0_BRABE</name>
<dbReference type="GO" id="GO:0007265">
    <property type="term" value="P:Ras protein signal transduction"/>
    <property type="evidence" value="ECO:0007669"/>
    <property type="project" value="TreeGrafter"/>
</dbReference>
<dbReference type="OrthoDB" id="6279276at2759"/>
<dbReference type="InterPro" id="IPR002404">
    <property type="entry name" value="IRS_PTB"/>
</dbReference>
<feature type="compositionally biased region" description="Low complexity" evidence="1">
    <location>
        <begin position="140"/>
        <end position="151"/>
    </location>
</feature>
<dbReference type="GO" id="GO:0007169">
    <property type="term" value="P:cell surface receptor protein tyrosine kinase signaling pathway"/>
    <property type="evidence" value="ECO:0007669"/>
    <property type="project" value="TreeGrafter"/>
</dbReference>
<evidence type="ECO:0000313" key="3">
    <source>
        <dbReference type="Proteomes" id="UP000515135"/>
    </source>
</evidence>
<dbReference type="SMART" id="SM00310">
    <property type="entry name" value="PTBI"/>
    <property type="match status" value="1"/>
</dbReference>
<dbReference type="InterPro" id="IPR050996">
    <property type="entry name" value="Docking_Protein_DOK"/>
</dbReference>
<gene>
    <name evidence="4" type="primary">LOC109473729</name>
</gene>
<dbReference type="GO" id="GO:0043410">
    <property type="term" value="P:positive regulation of MAPK cascade"/>
    <property type="evidence" value="ECO:0007669"/>
    <property type="project" value="TreeGrafter"/>
</dbReference>
<feature type="compositionally biased region" description="Basic and acidic residues" evidence="1">
    <location>
        <begin position="215"/>
        <end position="229"/>
    </location>
</feature>
<keyword evidence="3" id="KW-1185">Reference proteome</keyword>
<sequence>MAEGRGMDADGYSRPRKWVVAEDAGYMFSYPRRPNDLPDNFHTTHDVKGYVPMVSTQNPEVGARHSGEKGYVEMKSVEPEYVNVPSGTGKYGREQVYGAASMNYSIPAPRVPTEAQNVTKHHVYVNVPQRSRLTSEGAECSSGVSDVSGCSPEFASRSPGVSESLRSSPGVSDVSGCSPELVSCSPRVSDLESSSEFLSQLPGVPLHLTTSQPKKPYDTDGRGTGDTVADYRHVDMDPVARGRCYHVYRTPAFDKLEEQGYRCIVSINETSASRAFGLSGTRELEVDMGTPAIILTPRAREGSSPPITWPLHYIRRYGTDGDRVFRIEAGRRCYPGPGIFTFTVLSGNSQDILAKVELASEMHLNVTD</sequence>
<dbReference type="PANTHER" id="PTHR21258">
    <property type="entry name" value="DOCKING PROTEIN RELATED"/>
    <property type="match status" value="1"/>
</dbReference>
<evidence type="ECO:0000259" key="2">
    <source>
        <dbReference type="PROSITE" id="PS51064"/>
    </source>
</evidence>
<feature type="region of interest" description="Disordered" evidence="1">
    <location>
        <begin position="208"/>
        <end position="229"/>
    </location>
</feature>
<dbReference type="SUPFAM" id="SSF50729">
    <property type="entry name" value="PH domain-like"/>
    <property type="match status" value="1"/>
</dbReference>
<feature type="region of interest" description="Disordered" evidence="1">
    <location>
        <begin position="137"/>
        <end position="172"/>
    </location>
</feature>
<dbReference type="PANTHER" id="PTHR21258:SF62">
    <property type="entry name" value="INSULIN RECEPTOR SUBSTRATE 1"/>
    <property type="match status" value="1"/>
</dbReference>
<dbReference type="GeneID" id="109473729"/>
<dbReference type="AlphaFoldDB" id="A0A6P4YIQ0"/>
<organism evidence="3 4">
    <name type="scientific">Branchiostoma belcheri</name>
    <name type="common">Amphioxus</name>
    <dbReference type="NCBI Taxonomy" id="7741"/>
    <lineage>
        <taxon>Eukaryota</taxon>
        <taxon>Metazoa</taxon>
        <taxon>Chordata</taxon>
        <taxon>Cephalochordata</taxon>
        <taxon>Leptocardii</taxon>
        <taxon>Amphioxiformes</taxon>
        <taxon>Branchiostomatidae</taxon>
        <taxon>Branchiostoma</taxon>
    </lineage>
</organism>
<evidence type="ECO:0000313" key="4">
    <source>
        <dbReference type="RefSeq" id="XP_019629280.1"/>
    </source>
</evidence>
<proteinExistence type="predicted"/>
<reference evidence="4" key="1">
    <citation type="submission" date="2025-08" db="UniProtKB">
        <authorList>
            <consortium name="RefSeq"/>
        </authorList>
    </citation>
    <scope>IDENTIFICATION</scope>
    <source>
        <tissue evidence="4">Gonad</tissue>
    </source>
</reference>
<dbReference type="InterPro" id="IPR011993">
    <property type="entry name" value="PH-like_dom_sf"/>
</dbReference>
<dbReference type="Gene3D" id="2.30.29.30">
    <property type="entry name" value="Pleckstrin-homology domain (PH domain)/Phosphotyrosine-binding domain (PTB)"/>
    <property type="match status" value="1"/>
</dbReference>
<feature type="domain" description="IRS-type PTB" evidence="2">
    <location>
        <begin position="259"/>
        <end position="368"/>
    </location>
</feature>
<feature type="compositionally biased region" description="Polar residues" evidence="1">
    <location>
        <begin position="159"/>
        <end position="170"/>
    </location>
</feature>
<dbReference type="SMART" id="SM01244">
    <property type="entry name" value="IRS"/>
    <property type="match status" value="1"/>
</dbReference>
<dbReference type="RefSeq" id="XP_019629280.1">
    <property type="nucleotide sequence ID" value="XM_019773721.1"/>
</dbReference>
<dbReference type="PROSITE" id="PS51064">
    <property type="entry name" value="IRS_PTB"/>
    <property type="match status" value="1"/>
</dbReference>
<dbReference type="Proteomes" id="UP000515135">
    <property type="component" value="Unplaced"/>
</dbReference>
<accession>A0A6P4YIQ0</accession>
<protein>
    <submittedName>
        <fullName evidence="4">Uncharacterized protein LOC109473729</fullName>
    </submittedName>
</protein>
<dbReference type="GO" id="GO:0005737">
    <property type="term" value="C:cytoplasm"/>
    <property type="evidence" value="ECO:0007669"/>
    <property type="project" value="TreeGrafter"/>
</dbReference>
<dbReference type="Pfam" id="PF02174">
    <property type="entry name" value="IRS"/>
    <property type="match status" value="1"/>
</dbReference>
<dbReference type="KEGG" id="bbel:109473729"/>
<evidence type="ECO:0000256" key="1">
    <source>
        <dbReference type="SAM" id="MobiDB-lite"/>
    </source>
</evidence>